<dbReference type="EMBL" id="CP093379">
    <property type="protein sequence ID" value="UNM95645.1"/>
    <property type="molecule type" value="Genomic_DNA"/>
</dbReference>
<feature type="domain" description="Transcriptional regulator HTH-type FeoC" evidence="1">
    <location>
        <begin position="2"/>
        <end position="65"/>
    </location>
</feature>
<accession>A0ABY3X029</accession>
<evidence type="ECO:0000259" key="1">
    <source>
        <dbReference type="Pfam" id="PF09012"/>
    </source>
</evidence>
<sequence>MILLNIRDYILKQQEITLIELASHFQIPESAIKKMADHWLQKKIIDKIIQQCDSIGTSICGNCATSCALKLEEKASQKPVILYRVCN</sequence>
<reference evidence="2 3" key="1">
    <citation type="submission" date="2022-03" db="EMBL/GenBank/DDBJ databases">
        <title>Ignatzschineria rhizosphaerae HR5S32.</title>
        <authorList>
            <person name="Sun J.Q."/>
            <person name="Feng J.Y."/>
        </authorList>
    </citation>
    <scope>NUCLEOTIDE SEQUENCE [LARGE SCALE GENOMIC DNA]</scope>
    <source>
        <strain evidence="2 3">HR5S32</strain>
    </source>
</reference>
<dbReference type="InterPro" id="IPR015102">
    <property type="entry name" value="Tscrpt_reg_HTH_FeoC"/>
</dbReference>
<organism evidence="2 3">
    <name type="scientific">Ignatzschineria rhizosphaerae</name>
    <dbReference type="NCBI Taxonomy" id="2923279"/>
    <lineage>
        <taxon>Bacteria</taxon>
        <taxon>Pseudomonadati</taxon>
        <taxon>Pseudomonadota</taxon>
        <taxon>Gammaproteobacteria</taxon>
        <taxon>Cardiobacteriales</taxon>
        <taxon>Ignatzschineriaceae</taxon>
        <taxon>Ignatzschineria</taxon>
    </lineage>
</organism>
<dbReference type="Pfam" id="PF09012">
    <property type="entry name" value="FeoC"/>
    <property type="match status" value="1"/>
</dbReference>
<dbReference type="Gene3D" id="1.10.10.10">
    <property type="entry name" value="Winged helix-like DNA-binding domain superfamily/Winged helix DNA-binding domain"/>
    <property type="match status" value="1"/>
</dbReference>
<dbReference type="InterPro" id="IPR036390">
    <property type="entry name" value="WH_DNA-bd_sf"/>
</dbReference>
<dbReference type="RefSeq" id="WP_242148097.1">
    <property type="nucleotide sequence ID" value="NZ_CP093379.1"/>
</dbReference>
<proteinExistence type="predicted"/>
<keyword evidence="3" id="KW-1185">Reference proteome</keyword>
<evidence type="ECO:0000313" key="2">
    <source>
        <dbReference type="EMBL" id="UNM95645.1"/>
    </source>
</evidence>
<dbReference type="Proteomes" id="UP000829542">
    <property type="component" value="Chromosome"/>
</dbReference>
<dbReference type="InterPro" id="IPR036388">
    <property type="entry name" value="WH-like_DNA-bd_sf"/>
</dbReference>
<evidence type="ECO:0000313" key="3">
    <source>
        <dbReference type="Proteomes" id="UP000829542"/>
    </source>
</evidence>
<protein>
    <submittedName>
        <fullName evidence="2">FeoC-like transcriptional regulator</fullName>
    </submittedName>
</protein>
<name>A0ABY3X029_9GAMM</name>
<gene>
    <name evidence="2" type="ORF">MMG00_10530</name>
</gene>
<dbReference type="SUPFAM" id="SSF46785">
    <property type="entry name" value="Winged helix' DNA-binding domain"/>
    <property type="match status" value="1"/>
</dbReference>